<proteinExistence type="inferred from homology"/>
<comment type="similarity">
    <text evidence="2">Belongs to the RdgC family.</text>
</comment>
<evidence type="ECO:0000256" key="2">
    <source>
        <dbReference type="ARBA" id="ARBA00008657"/>
    </source>
</evidence>
<accession>A0A242NKK0</accession>
<gene>
    <name evidence="7" type="ORF">B6C91_03520</name>
    <name evidence="6" type="ORF">B6D08_02885</name>
</gene>
<reference evidence="8 9" key="1">
    <citation type="submission" date="2017-03" db="EMBL/GenBank/DDBJ databases">
        <title>Comparative genomics of honeybee gut symbionts reveal geographically distinct and subgroup specific antibiotic resistance.</title>
        <authorList>
            <person name="Ludvigsen J."/>
            <person name="Porcellato D."/>
            <person name="Labee-Lund T.M."/>
            <person name="Amdam G.V."/>
            <person name="Rudi K."/>
        </authorList>
    </citation>
    <scope>NUCLEOTIDE SEQUENCE [LARGE SCALE GENOMIC DNA]</scope>
    <source>
        <strain evidence="6 9">A-7-12</strain>
        <strain evidence="7 8">A-9-12</strain>
    </source>
</reference>
<protein>
    <recommendedName>
        <fullName evidence="3">Recombination-associated protein RdgC</fullName>
    </recommendedName>
</protein>
<dbReference type="EMBL" id="NARP01000006">
    <property type="protein sequence ID" value="OTQ00788.1"/>
    <property type="molecule type" value="Genomic_DNA"/>
</dbReference>
<keyword evidence="4" id="KW-0963">Cytoplasm</keyword>
<comment type="caution">
    <text evidence="6">The sequence shown here is derived from an EMBL/GenBank/DDBJ whole genome shotgun (WGS) entry which is preliminary data.</text>
</comment>
<evidence type="ECO:0000256" key="4">
    <source>
        <dbReference type="ARBA" id="ARBA00022490"/>
    </source>
</evidence>
<evidence type="ECO:0000256" key="3">
    <source>
        <dbReference type="ARBA" id="ARBA00022296"/>
    </source>
</evidence>
<keyword evidence="8" id="KW-1185">Reference proteome</keyword>
<dbReference type="Pfam" id="PF04381">
    <property type="entry name" value="RdgC"/>
    <property type="match status" value="1"/>
</dbReference>
<dbReference type="AlphaFoldDB" id="A0A242NKK0"/>
<dbReference type="GO" id="GO:0043590">
    <property type="term" value="C:bacterial nucleoid"/>
    <property type="evidence" value="ECO:0007669"/>
    <property type="project" value="TreeGrafter"/>
</dbReference>
<sequence>MNIFFKNAIVYELNNDSLFNKETIEKAIKSHLFTPCGGFDTIKMGWVSPYNDNNQNDFIVDMQGHLLLRIKKETKILPAPVIKQALLEKIDKQEQALSRKLTKNEKATLKDEVMLDLIPRAFSKYNYYWLWIDTENKRIVIDCSSFKQAEDILALLRKELGALALTPLSMDKPLEQIMTAWVKEKLSFPPFTLGDQAELKDPLEGNGIINCKNQEITSDEMSTHFDSGKWITKLKISDERGVSFIVNSDLTFKQIKFDSIILDENEDISSDETDKRLEADFFLMSKTLSNSINDIKHVLEKII</sequence>
<evidence type="ECO:0000256" key="5">
    <source>
        <dbReference type="ARBA" id="ARBA00023172"/>
    </source>
</evidence>
<organism evidence="6 9">
    <name type="scientific">Gilliamella apicola</name>
    <dbReference type="NCBI Taxonomy" id="1196095"/>
    <lineage>
        <taxon>Bacteria</taxon>
        <taxon>Pseudomonadati</taxon>
        <taxon>Pseudomonadota</taxon>
        <taxon>Gammaproteobacteria</taxon>
        <taxon>Orbales</taxon>
        <taxon>Orbaceae</taxon>
        <taxon>Gilliamella</taxon>
    </lineage>
</organism>
<dbReference type="NCBIfam" id="NF001464">
    <property type="entry name" value="PRK00321.1-5"/>
    <property type="match status" value="1"/>
</dbReference>
<dbReference type="GO" id="GO:0003690">
    <property type="term" value="F:double-stranded DNA binding"/>
    <property type="evidence" value="ECO:0007669"/>
    <property type="project" value="TreeGrafter"/>
</dbReference>
<dbReference type="RefSeq" id="WP_086300677.1">
    <property type="nucleotide sequence ID" value="NZ_MZNE01000010.1"/>
</dbReference>
<dbReference type="GO" id="GO:0000018">
    <property type="term" value="P:regulation of DNA recombination"/>
    <property type="evidence" value="ECO:0007669"/>
    <property type="project" value="TreeGrafter"/>
</dbReference>
<dbReference type="GO" id="GO:0006310">
    <property type="term" value="P:DNA recombination"/>
    <property type="evidence" value="ECO:0007669"/>
    <property type="project" value="UniProtKB-KW"/>
</dbReference>
<dbReference type="PANTHER" id="PTHR38103:SF1">
    <property type="entry name" value="RECOMBINATION-ASSOCIATED PROTEIN RDGC"/>
    <property type="match status" value="1"/>
</dbReference>
<dbReference type="Proteomes" id="UP000194800">
    <property type="component" value="Unassembled WGS sequence"/>
</dbReference>
<dbReference type="EMBL" id="NART01000009">
    <property type="protein sequence ID" value="OTQ11104.1"/>
    <property type="molecule type" value="Genomic_DNA"/>
</dbReference>
<dbReference type="OrthoDB" id="5290530at2"/>
<comment type="subcellular location">
    <subcellularLocation>
        <location evidence="1">Cytoplasm</location>
        <location evidence="1">Nucleoid</location>
    </subcellularLocation>
</comment>
<evidence type="ECO:0000313" key="7">
    <source>
        <dbReference type="EMBL" id="OTQ11104.1"/>
    </source>
</evidence>
<evidence type="ECO:0000256" key="1">
    <source>
        <dbReference type="ARBA" id="ARBA00004453"/>
    </source>
</evidence>
<evidence type="ECO:0000313" key="6">
    <source>
        <dbReference type="EMBL" id="OTQ00788.1"/>
    </source>
</evidence>
<evidence type="ECO:0000313" key="8">
    <source>
        <dbReference type="Proteomes" id="UP000194800"/>
    </source>
</evidence>
<dbReference type="InterPro" id="IPR007476">
    <property type="entry name" value="RdgC"/>
</dbReference>
<dbReference type="PANTHER" id="PTHR38103">
    <property type="entry name" value="RECOMBINATION-ASSOCIATED PROTEIN RDGC"/>
    <property type="match status" value="1"/>
</dbReference>
<keyword evidence="5" id="KW-0233">DNA recombination</keyword>
<name>A0A242NKK0_9GAMM</name>
<dbReference type="Proteomes" id="UP000194977">
    <property type="component" value="Unassembled WGS sequence"/>
</dbReference>
<evidence type="ECO:0000313" key="9">
    <source>
        <dbReference type="Proteomes" id="UP000194977"/>
    </source>
</evidence>